<keyword evidence="8 11" id="KW-0727">SH2 domain</keyword>
<dbReference type="EMBL" id="OC861579">
    <property type="protein sequence ID" value="CAD7629551.1"/>
    <property type="molecule type" value="Genomic_DNA"/>
</dbReference>
<evidence type="ECO:0000256" key="1">
    <source>
        <dbReference type="ARBA" id="ARBA00001913"/>
    </source>
</evidence>
<keyword evidence="9" id="KW-0443">Lipid metabolism</keyword>
<dbReference type="SUPFAM" id="SSF55550">
    <property type="entry name" value="SH2 domain"/>
    <property type="match status" value="2"/>
</dbReference>
<evidence type="ECO:0000256" key="12">
    <source>
        <dbReference type="SAM" id="MobiDB-lite"/>
    </source>
</evidence>
<dbReference type="GO" id="GO:0016042">
    <property type="term" value="P:lipid catabolic process"/>
    <property type="evidence" value="ECO:0007669"/>
    <property type="project" value="UniProtKB-KW"/>
</dbReference>
<dbReference type="PANTHER" id="PTHR19969">
    <property type="entry name" value="SH2-SH3 ADAPTOR PROTEIN-RELATED"/>
    <property type="match status" value="1"/>
</dbReference>
<evidence type="ECO:0000256" key="2">
    <source>
        <dbReference type="ARBA" id="ARBA00012368"/>
    </source>
</evidence>
<keyword evidence="10" id="KW-0807">Transducer</keyword>
<gene>
    <name evidence="15" type="ORF">OSB1V03_LOCUS9967</name>
</gene>
<name>A0A7R9KV08_9ACAR</name>
<dbReference type="InterPro" id="IPR001849">
    <property type="entry name" value="PH_domain"/>
</dbReference>
<feature type="domain" description="PH" evidence="14">
    <location>
        <begin position="27"/>
        <end position="75"/>
    </location>
</feature>
<dbReference type="InterPro" id="IPR051184">
    <property type="entry name" value="Tyrosine-phos_adapter"/>
</dbReference>
<dbReference type="OrthoDB" id="6486264at2759"/>
<evidence type="ECO:0000256" key="8">
    <source>
        <dbReference type="ARBA" id="ARBA00022999"/>
    </source>
</evidence>
<keyword evidence="4" id="KW-0677">Repeat</keyword>
<dbReference type="InterPro" id="IPR036860">
    <property type="entry name" value="SH2_dom_sf"/>
</dbReference>
<dbReference type="InterPro" id="IPR000980">
    <property type="entry name" value="SH2"/>
</dbReference>
<dbReference type="PROSITE" id="PS50001">
    <property type="entry name" value="SH2"/>
    <property type="match status" value="2"/>
</dbReference>
<dbReference type="FunFam" id="3.30.505.10:FF:000011">
    <property type="entry name" value="1-phosphatidylinositol 4,5-bisphosphate phosphodiesterase gamma"/>
    <property type="match status" value="1"/>
</dbReference>
<evidence type="ECO:0000256" key="6">
    <source>
        <dbReference type="ARBA" id="ARBA00022837"/>
    </source>
</evidence>
<dbReference type="Gene3D" id="2.30.29.30">
    <property type="entry name" value="Pleckstrin-homology domain (PH domain)/Phosphotyrosine-binding domain (PTB)"/>
    <property type="match status" value="1"/>
</dbReference>
<evidence type="ECO:0000256" key="11">
    <source>
        <dbReference type="PROSITE-ProRule" id="PRU00191"/>
    </source>
</evidence>
<evidence type="ECO:0000259" key="13">
    <source>
        <dbReference type="PROSITE" id="PS50001"/>
    </source>
</evidence>
<comment type="cofactor">
    <cofactor evidence="1">
        <name>Ca(2+)</name>
        <dbReference type="ChEBI" id="CHEBI:29108"/>
    </cofactor>
</comment>
<dbReference type="InterPro" id="IPR011993">
    <property type="entry name" value="PH-like_dom_sf"/>
</dbReference>
<dbReference type="GO" id="GO:0035591">
    <property type="term" value="F:signaling adaptor activity"/>
    <property type="evidence" value="ECO:0007669"/>
    <property type="project" value="TreeGrafter"/>
</dbReference>
<feature type="region of interest" description="Disordered" evidence="12">
    <location>
        <begin position="1"/>
        <end position="22"/>
    </location>
</feature>
<feature type="domain" description="SH2" evidence="13">
    <location>
        <begin position="98"/>
        <end position="201"/>
    </location>
</feature>
<evidence type="ECO:0000256" key="9">
    <source>
        <dbReference type="ARBA" id="ARBA00023098"/>
    </source>
</evidence>
<dbReference type="PROSITE" id="PS50003">
    <property type="entry name" value="PH_DOMAIN"/>
    <property type="match status" value="1"/>
</dbReference>
<dbReference type="EC" id="3.1.4.11" evidence="2"/>
<reference evidence="15" key="1">
    <citation type="submission" date="2020-11" db="EMBL/GenBank/DDBJ databases">
        <authorList>
            <person name="Tran Van P."/>
        </authorList>
    </citation>
    <scope>NUCLEOTIDE SEQUENCE</scope>
</reference>
<feature type="non-terminal residue" evidence="15">
    <location>
        <position position="302"/>
    </location>
</feature>
<dbReference type="Proteomes" id="UP000759131">
    <property type="component" value="Unassembled WGS sequence"/>
</dbReference>
<evidence type="ECO:0000256" key="3">
    <source>
        <dbReference type="ARBA" id="ARBA00022443"/>
    </source>
</evidence>
<dbReference type="GO" id="GO:0004435">
    <property type="term" value="F:phosphatidylinositol-4,5-bisphosphate phospholipase C activity"/>
    <property type="evidence" value="ECO:0007669"/>
    <property type="project" value="UniProtKB-EC"/>
</dbReference>
<dbReference type="Gene3D" id="3.30.505.10">
    <property type="entry name" value="SH2 domain"/>
    <property type="match status" value="2"/>
</dbReference>
<evidence type="ECO:0000256" key="10">
    <source>
        <dbReference type="ARBA" id="ARBA00023224"/>
    </source>
</evidence>
<keyword evidence="16" id="KW-1185">Reference proteome</keyword>
<keyword evidence="7" id="KW-0442">Lipid degradation</keyword>
<keyword evidence="6" id="KW-0106">Calcium</keyword>
<dbReference type="GO" id="GO:0016477">
    <property type="term" value="P:cell migration"/>
    <property type="evidence" value="ECO:0007669"/>
    <property type="project" value="TreeGrafter"/>
</dbReference>
<keyword evidence="3" id="KW-0728">SH3 domain</keyword>
<keyword evidence="5" id="KW-0378">Hydrolase</keyword>
<protein>
    <recommendedName>
        <fullName evidence="2">phosphoinositide phospholipase C</fullName>
        <ecNumber evidence="2">3.1.4.11</ecNumber>
    </recommendedName>
</protein>
<dbReference type="Pfam" id="PF00017">
    <property type="entry name" value="SH2"/>
    <property type="match status" value="2"/>
</dbReference>
<sequence>HKKLSNDRPLNSPKTEDNSDLDLDISNSIKNGILYIEDITEKKWKTYYFVLTQEKLYYVEPNAEEEDDDEEEENIYGTRDSAELYENNAYEMHFGETWFHGKVKRAEAELLLNRYLCGDNSSDGTFLVRNSESNSGEFSLSFIYQNHIHHSIIYHTNDTQNKTYNLNKYKTFPSLYELIAYYQKHPLRSQKFQELYLKTPVPQPNSHEDKEWFYKNMTRSQAEDLLRRLRNNGAFLVRPSERSHSEDDNLFSISFRAENKIKHCRIKREGRLYLIGSAEFESLTELIEYYEKNPLYRLSIEI</sequence>
<dbReference type="SMART" id="SM00252">
    <property type="entry name" value="SH2"/>
    <property type="match status" value="2"/>
</dbReference>
<evidence type="ECO:0000259" key="14">
    <source>
        <dbReference type="PROSITE" id="PS50003"/>
    </source>
</evidence>
<accession>A0A7R9KV08</accession>
<dbReference type="AlphaFoldDB" id="A0A7R9KV08"/>
<dbReference type="GO" id="GO:0005737">
    <property type="term" value="C:cytoplasm"/>
    <property type="evidence" value="ECO:0007669"/>
    <property type="project" value="TreeGrafter"/>
</dbReference>
<feature type="domain" description="SH2" evidence="13">
    <location>
        <begin position="212"/>
        <end position="302"/>
    </location>
</feature>
<dbReference type="EMBL" id="CAJPIZ010007004">
    <property type="protein sequence ID" value="CAG2109981.1"/>
    <property type="molecule type" value="Genomic_DNA"/>
</dbReference>
<dbReference type="GO" id="GO:0030971">
    <property type="term" value="F:receptor tyrosine kinase binding"/>
    <property type="evidence" value="ECO:0007669"/>
    <property type="project" value="TreeGrafter"/>
</dbReference>
<organism evidence="15">
    <name type="scientific">Medioppia subpectinata</name>
    <dbReference type="NCBI Taxonomy" id="1979941"/>
    <lineage>
        <taxon>Eukaryota</taxon>
        <taxon>Metazoa</taxon>
        <taxon>Ecdysozoa</taxon>
        <taxon>Arthropoda</taxon>
        <taxon>Chelicerata</taxon>
        <taxon>Arachnida</taxon>
        <taxon>Acari</taxon>
        <taxon>Acariformes</taxon>
        <taxon>Sarcoptiformes</taxon>
        <taxon>Oribatida</taxon>
        <taxon>Brachypylina</taxon>
        <taxon>Oppioidea</taxon>
        <taxon>Oppiidae</taxon>
        <taxon>Medioppia</taxon>
    </lineage>
</organism>
<dbReference type="PANTHER" id="PTHR19969:SF5">
    <property type="entry name" value="CRK-LIKE PROTEIN"/>
    <property type="match status" value="1"/>
</dbReference>
<proteinExistence type="predicted"/>
<evidence type="ECO:0000313" key="15">
    <source>
        <dbReference type="EMBL" id="CAD7629551.1"/>
    </source>
</evidence>
<evidence type="ECO:0000313" key="16">
    <source>
        <dbReference type="Proteomes" id="UP000759131"/>
    </source>
</evidence>
<evidence type="ECO:0000256" key="4">
    <source>
        <dbReference type="ARBA" id="ARBA00022737"/>
    </source>
</evidence>
<evidence type="ECO:0000256" key="5">
    <source>
        <dbReference type="ARBA" id="ARBA00022801"/>
    </source>
</evidence>
<evidence type="ECO:0000256" key="7">
    <source>
        <dbReference type="ARBA" id="ARBA00022963"/>
    </source>
</evidence>
<dbReference type="SUPFAM" id="SSF50729">
    <property type="entry name" value="PH domain-like"/>
    <property type="match status" value="1"/>
</dbReference>
<dbReference type="GO" id="GO:0007167">
    <property type="term" value="P:enzyme-linked receptor protein signaling pathway"/>
    <property type="evidence" value="ECO:0007669"/>
    <property type="project" value="TreeGrafter"/>
</dbReference>
<dbReference type="PRINTS" id="PR00401">
    <property type="entry name" value="SH2DOMAIN"/>
</dbReference>